<dbReference type="RefSeq" id="WP_092792266.1">
    <property type="nucleotide sequence ID" value="NZ_FOPC01000009.1"/>
</dbReference>
<dbReference type="Pfam" id="PF13568">
    <property type="entry name" value="OMP_b-brl_2"/>
    <property type="match status" value="1"/>
</dbReference>
<name>A0A1I2V9Q3_9BACT</name>
<keyword evidence="3" id="KW-1185">Reference proteome</keyword>
<reference evidence="3" key="1">
    <citation type="submission" date="2016-10" db="EMBL/GenBank/DDBJ databases">
        <authorList>
            <person name="Varghese N."/>
            <person name="Submissions S."/>
        </authorList>
    </citation>
    <scope>NUCLEOTIDE SEQUENCE [LARGE SCALE GENOMIC DNA]</scope>
    <source>
        <strain evidence="3">DSM 19315</strain>
    </source>
</reference>
<evidence type="ECO:0000259" key="1">
    <source>
        <dbReference type="Pfam" id="PF13568"/>
    </source>
</evidence>
<protein>
    <submittedName>
        <fullName evidence="2">Outer membrane protein beta-barrel domain-containing protein</fullName>
    </submittedName>
</protein>
<dbReference type="InterPro" id="IPR025665">
    <property type="entry name" value="Beta-barrel_OMP_2"/>
</dbReference>
<feature type="domain" description="Outer membrane protein beta-barrel" evidence="1">
    <location>
        <begin position="19"/>
        <end position="163"/>
    </location>
</feature>
<gene>
    <name evidence="2" type="ORF">SAMN04487988_10947</name>
</gene>
<proteinExistence type="predicted"/>
<accession>A0A1I2V9Q3</accession>
<evidence type="ECO:0000313" key="3">
    <source>
        <dbReference type="Proteomes" id="UP000199642"/>
    </source>
</evidence>
<evidence type="ECO:0000313" key="2">
    <source>
        <dbReference type="EMBL" id="SFG85179.1"/>
    </source>
</evidence>
<organism evidence="2 3">
    <name type="scientific">Algoriphagus hitonicola</name>
    <dbReference type="NCBI Taxonomy" id="435880"/>
    <lineage>
        <taxon>Bacteria</taxon>
        <taxon>Pseudomonadati</taxon>
        <taxon>Bacteroidota</taxon>
        <taxon>Cytophagia</taxon>
        <taxon>Cytophagales</taxon>
        <taxon>Cyclobacteriaceae</taxon>
        <taxon>Algoriphagus</taxon>
    </lineage>
</organism>
<dbReference type="AlphaFoldDB" id="A0A1I2V9Q3"/>
<sequence>MRKILILFFVLGFYFTAEAQFGIRAGFSSSNFSNTNFNANPGFHFGGYYTILASEFISVEPGIQFSQKGFETVDPPTANDVDERLNYLDVPLLLRLNFLPAVNVFAGPQFGALISRQRTEEGNNQTSTEPVRGYDISGVVGLQALFPAGINLQVSYDLGLTSVNYFGQDANNQVLKLSIAYDFN</sequence>
<dbReference type="EMBL" id="FOPC01000009">
    <property type="protein sequence ID" value="SFG85179.1"/>
    <property type="molecule type" value="Genomic_DNA"/>
</dbReference>
<dbReference type="OrthoDB" id="947434at2"/>
<dbReference type="STRING" id="435880.SAMN04487988_10947"/>
<dbReference type="Proteomes" id="UP000199642">
    <property type="component" value="Unassembled WGS sequence"/>
</dbReference>